<accession>A0A0C9V6M4</accession>
<dbReference type="EMBL" id="KN837171">
    <property type="protein sequence ID" value="KIJ37227.1"/>
    <property type="molecule type" value="Genomic_DNA"/>
</dbReference>
<protein>
    <submittedName>
        <fullName evidence="2">Unplaced genomic scaffold SPHSTscaffold_96, whole genome shotgun sequence</fullName>
    </submittedName>
</protein>
<dbReference type="Proteomes" id="UP000054279">
    <property type="component" value="Unassembled WGS sequence"/>
</dbReference>
<organism evidence="2 3">
    <name type="scientific">Sphaerobolus stellatus (strain SS14)</name>
    <dbReference type="NCBI Taxonomy" id="990650"/>
    <lineage>
        <taxon>Eukaryota</taxon>
        <taxon>Fungi</taxon>
        <taxon>Dikarya</taxon>
        <taxon>Basidiomycota</taxon>
        <taxon>Agaricomycotina</taxon>
        <taxon>Agaricomycetes</taxon>
        <taxon>Phallomycetidae</taxon>
        <taxon>Geastrales</taxon>
        <taxon>Sphaerobolaceae</taxon>
        <taxon>Sphaerobolus</taxon>
    </lineage>
</organism>
<keyword evidence="3" id="KW-1185">Reference proteome</keyword>
<dbReference type="AlphaFoldDB" id="A0A0C9V6M4"/>
<evidence type="ECO:0000313" key="2">
    <source>
        <dbReference type="EMBL" id="KIJ37227.1"/>
    </source>
</evidence>
<reference evidence="2 3" key="1">
    <citation type="submission" date="2014-06" db="EMBL/GenBank/DDBJ databases">
        <title>Evolutionary Origins and Diversification of the Mycorrhizal Mutualists.</title>
        <authorList>
            <consortium name="DOE Joint Genome Institute"/>
            <consortium name="Mycorrhizal Genomics Consortium"/>
            <person name="Kohler A."/>
            <person name="Kuo A."/>
            <person name="Nagy L.G."/>
            <person name="Floudas D."/>
            <person name="Copeland A."/>
            <person name="Barry K.W."/>
            <person name="Cichocki N."/>
            <person name="Veneault-Fourrey C."/>
            <person name="LaButti K."/>
            <person name="Lindquist E.A."/>
            <person name="Lipzen A."/>
            <person name="Lundell T."/>
            <person name="Morin E."/>
            <person name="Murat C."/>
            <person name="Riley R."/>
            <person name="Ohm R."/>
            <person name="Sun H."/>
            <person name="Tunlid A."/>
            <person name="Henrissat B."/>
            <person name="Grigoriev I.V."/>
            <person name="Hibbett D.S."/>
            <person name="Martin F."/>
        </authorList>
    </citation>
    <scope>NUCLEOTIDE SEQUENCE [LARGE SCALE GENOMIC DNA]</scope>
    <source>
        <strain evidence="2 3">SS14</strain>
    </source>
</reference>
<dbReference type="HOGENOM" id="CLU_1932673_0_0_1"/>
<evidence type="ECO:0000313" key="3">
    <source>
        <dbReference type="Proteomes" id="UP000054279"/>
    </source>
</evidence>
<gene>
    <name evidence="2" type="ORF">M422DRAFT_178327</name>
</gene>
<sequence length="131" mass="15825">GEDGHEQRIGREREQTHTSWRRGGDGHEQRIGREREQTHLLEKGEDGHEQRIGREREQTHFLEKGEDGHEQRIGREKEQTCTDWRRERMPITDMELQENVFIPAHHKPWRTRRLVEHQCNEKQVELQPTEP</sequence>
<evidence type="ECO:0000256" key="1">
    <source>
        <dbReference type="SAM" id="MobiDB-lite"/>
    </source>
</evidence>
<proteinExistence type="predicted"/>
<feature type="non-terminal residue" evidence="2">
    <location>
        <position position="1"/>
    </location>
</feature>
<name>A0A0C9V6M4_SPHS4</name>
<feature type="region of interest" description="Disordered" evidence="1">
    <location>
        <begin position="1"/>
        <end position="79"/>
    </location>
</feature>